<proteinExistence type="predicted"/>
<feature type="compositionally biased region" description="Basic and acidic residues" evidence="1">
    <location>
        <begin position="240"/>
        <end position="256"/>
    </location>
</feature>
<feature type="compositionally biased region" description="Polar residues" evidence="1">
    <location>
        <begin position="226"/>
        <end position="239"/>
    </location>
</feature>
<evidence type="ECO:0000256" key="1">
    <source>
        <dbReference type="SAM" id="MobiDB-lite"/>
    </source>
</evidence>
<feature type="region of interest" description="Disordered" evidence="1">
    <location>
        <begin position="82"/>
        <end position="113"/>
    </location>
</feature>
<feature type="region of interest" description="Disordered" evidence="1">
    <location>
        <begin position="126"/>
        <end position="181"/>
    </location>
</feature>
<accession>A0AAW2YL90</accession>
<name>A0AAW2YL90_9EUKA</name>
<dbReference type="EMBL" id="JAOPGA020000241">
    <property type="protein sequence ID" value="KAL0477804.1"/>
    <property type="molecule type" value="Genomic_DNA"/>
</dbReference>
<protein>
    <submittedName>
        <fullName evidence="2">Lipoyl synthase, mitochondrial</fullName>
    </submittedName>
</protein>
<keyword evidence="3" id="KW-1185">Reference proteome</keyword>
<gene>
    <name evidence="2" type="ORF">AKO1_013823</name>
</gene>
<feature type="region of interest" description="Disordered" evidence="1">
    <location>
        <begin position="219"/>
        <end position="273"/>
    </location>
</feature>
<feature type="compositionally biased region" description="Polar residues" evidence="1">
    <location>
        <begin position="95"/>
        <end position="113"/>
    </location>
</feature>
<reference evidence="2 3" key="1">
    <citation type="submission" date="2024-03" db="EMBL/GenBank/DDBJ databases">
        <title>The Acrasis kona genome and developmental transcriptomes reveal deep origins of eukaryotic multicellular pathways.</title>
        <authorList>
            <person name="Sheikh S."/>
            <person name="Fu C.-J."/>
            <person name="Brown M.W."/>
            <person name="Baldauf S.L."/>
        </authorList>
    </citation>
    <scope>NUCLEOTIDE SEQUENCE [LARGE SCALE GENOMIC DNA]</scope>
    <source>
        <strain evidence="2 3">ATCC MYA-3509</strain>
    </source>
</reference>
<comment type="caution">
    <text evidence="2">The sequence shown here is derived from an EMBL/GenBank/DDBJ whole genome shotgun (WGS) entry which is preliminary data.</text>
</comment>
<feature type="compositionally biased region" description="Polar residues" evidence="1">
    <location>
        <begin position="257"/>
        <end position="273"/>
    </location>
</feature>
<feature type="compositionally biased region" description="Basic and acidic residues" evidence="1">
    <location>
        <begin position="126"/>
        <end position="164"/>
    </location>
</feature>
<dbReference type="Proteomes" id="UP001431209">
    <property type="component" value="Unassembled WGS sequence"/>
</dbReference>
<organism evidence="2 3">
    <name type="scientific">Acrasis kona</name>
    <dbReference type="NCBI Taxonomy" id="1008807"/>
    <lineage>
        <taxon>Eukaryota</taxon>
        <taxon>Discoba</taxon>
        <taxon>Heterolobosea</taxon>
        <taxon>Tetramitia</taxon>
        <taxon>Eutetramitia</taxon>
        <taxon>Acrasidae</taxon>
        <taxon>Acrasis</taxon>
    </lineage>
</organism>
<evidence type="ECO:0000313" key="2">
    <source>
        <dbReference type="EMBL" id="KAL0477804.1"/>
    </source>
</evidence>
<dbReference type="AlphaFoldDB" id="A0AAW2YL90"/>
<evidence type="ECO:0000313" key="3">
    <source>
        <dbReference type="Proteomes" id="UP001431209"/>
    </source>
</evidence>
<sequence length="273" mass="30259">MFRSVPRAFVRYNNYRTFSAIGVQRKDANIFDKVKDAASAVKDKVVDTANNVKETLSEASHNPQDDLKNPALKDKLVGNFISQHGTDNLHDSVKNAKQNPSANKSGPQGNMFQNQYKDSAVQKEEAGIPNFRDTRRDKDPELTVEVDLRDGEDRAYREGTLDRSKRPKPPTPLIRPQELHPEQDIAIADKYYAENPDSSVLDGIKNAPIFDKLKESADAVKEKVTDTANSVKDSITGNSDDAKSQDKNTKKPDDKSNQNVDLNSATSTAKSAV</sequence>